<evidence type="ECO:0000313" key="3">
    <source>
        <dbReference type="Proteomes" id="UP000663829"/>
    </source>
</evidence>
<organism evidence="1 3">
    <name type="scientific">Didymodactylos carnosus</name>
    <dbReference type="NCBI Taxonomy" id="1234261"/>
    <lineage>
        <taxon>Eukaryota</taxon>
        <taxon>Metazoa</taxon>
        <taxon>Spiralia</taxon>
        <taxon>Gnathifera</taxon>
        <taxon>Rotifera</taxon>
        <taxon>Eurotatoria</taxon>
        <taxon>Bdelloidea</taxon>
        <taxon>Philodinida</taxon>
        <taxon>Philodinidae</taxon>
        <taxon>Didymodactylos</taxon>
    </lineage>
</organism>
<protein>
    <submittedName>
        <fullName evidence="1">Uncharacterized protein</fullName>
    </submittedName>
</protein>
<evidence type="ECO:0000313" key="1">
    <source>
        <dbReference type="EMBL" id="CAF1489581.1"/>
    </source>
</evidence>
<evidence type="ECO:0000313" key="2">
    <source>
        <dbReference type="EMBL" id="CAF4352864.1"/>
    </source>
</evidence>
<keyword evidence="3" id="KW-1185">Reference proteome</keyword>
<reference evidence="1" key="1">
    <citation type="submission" date="2021-02" db="EMBL/GenBank/DDBJ databases">
        <authorList>
            <person name="Nowell W R."/>
        </authorList>
    </citation>
    <scope>NUCLEOTIDE SEQUENCE</scope>
</reference>
<dbReference type="AlphaFoldDB" id="A0A815SFQ2"/>
<proteinExistence type="predicted"/>
<name>A0A815SFQ2_9BILA</name>
<dbReference type="Proteomes" id="UP000663829">
    <property type="component" value="Unassembled WGS sequence"/>
</dbReference>
<sequence length="162" mass="19095">MENLHSRRTELFFTISCTIAKWVAEFKDRIRGFEDAPRSGRTSITTTDENIEAVERILMRDRQISVCPVADDQFNDKYLSNGTKMAKSSLLSLCMSILRQLIQLTKESIYFQVLENDSNRFDRIKIWKKQVKIVCSNNELKAYYCERNNLEKFKSCQIKEKF</sequence>
<dbReference type="EMBL" id="CAJNOQ010021635">
    <property type="protein sequence ID" value="CAF1489581.1"/>
    <property type="molecule type" value="Genomic_DNA"/>
</dbReference>
<comment type="caution">
    <text evidence="1">The sequence shown here is derived from an EMBL/GenBank/DDBJ whole genome shotgun (WGS) entry which is preliminary data.</text>
</comment>
<dbReference type="OrthoDB" id="6737600at2759"/>
<accession>A0A815SFQ2</accession>
<dbReference type="EMBL" id="CAJOBC010087125">
    <property type="protein sequence ID" value="CAF4352864.1"/>
    <property type="molecule type" value="Genomic_DNA"/>
</dbReference>
<dbReference type="Proteomes" id="UP000681722">
    <property type="component" value="Unassembled WGS sequence"/>
</dbReference>
<gene>
    <name evidence="1" type="ORF">GPM918_LOCUS36191</name>
    <name evidence="2" type="ORF">SRO942_LOCUS36920</name>
</gene>